<organism evidence="1 2">
    <name type="scientific">Rhizobium gallicum</name>
    <dbReference type="NCBI Taxonomy" id="56730"/>
    <lineage>
        <taxon>Bacteria</taxon>
        <taxon>Pseudomonadati</taxon>
        <taxon>Pseudomonadota</taxon>
        <taxon>Alphaproteobacteria</taxon>
        <taxon>Hyphomicrobiales</taxon>
        <taxon>Rhizobiaceae</taxon>
        <taxon>Rhizobium/Agrobacterium group</taxon>
        <taxon>Rhizobium</taxon>
    </lineage>
</organism>
<dbReference type="OrthoDB" id="9920157at2"/>
<sequence>METRGQSTIKGEIYGHAAESYVLASNPCALIEQISLPISHLARRVSGNRTKRTLIFDEGKAIVRVFEGCLLLWVGASDLVVRHALQLLLESGLFRAWSGERLEISWYPTAGEPFAVVEGLLQRPATRVPDVKGHARRER</sequence>
<gene>
    <name evidence="1" type="ORF">IE4872_CH03258</name>
</gene>
<name>A0A1L5NLV1_9HYPH</name>
<dbReference type="Proteomes" id="UP000184749">
    <property type="component" value="Chromosome"/>
</dbReference>
<proteinExistence type="predicted"/>
<dbReference type="RefSeq" id="WP_074069426.1">
    <property type="nucleotide sequence ID" value="NZ_CP017101.1"/>
</dbReference>
<reference evidence="1 2" key="1">
    <citation type="submission" date="2016-09" db="EMBL/GenBank/DDBJ databases">
        <title>The complete genome sequences of Rhizobium gallicum, symbiovars gallicum and phaseoli, symbionts associated to common bean (Phaseolus vulgaris).</title>
        <authorList>
            <person name="Bustos P."/>
            <person name="Santamaria R.I."/>
            <person name="Perez-Carrascal O.M."/>
            <person name="Juarez S."/>
            <person name="Lozano L."/>
            <person name="Martinez-Flores I."/>
            <person name="Martinez-Romero E."/>
            <person name="Cevallos M."/>
            <person name="Romero D."/>
            <person name="Davila G."/>
            <person name="Gonzalez V."/>
        </authorList>
    </citation>
    <scope>NUCLEOTIDE SEQUENCE [LARGE SCALE GENOMIC DNA]</scope>
    <source>
        <strain evidence="1 2">IE4872</strain>
    </source>
</reference>
<dbReference type="AlphaFoldDB" id="A0A1L5NLV1"/>
<evidence type="ECO:0000313" key="1">
    <source>
        <dbReference type="EMBL" id="APO68858.1"/>
    </source>
</evidence>
<accession>A0A1L5NLV1</accession>
<protein>
    <submittedName>
        <fullName evidence="1">Uncharacterized protein</fullName>
    </submittedName>
</protein>
<evidence type="ECO:0000313" key="2">
    <source>
        <dbReference type="Proteomes" id="UP000184749"/>
    </source>
</evidence>
<dbReference type="EMBL" id="CP017101">
    <property type="protein sequence ID" value="APO68858.1"/>
    <property type="molecule type" value="Genomic_DNA"/>
</dbReference>